<reference evidence="1" key="1">
    <citation type="submission" date="2020-07" db="EMBL/GenBank/DDBJ databases">
        <title>Multicomponent nature underlies the extraordinary mechanical properties of spider dragline silk.</title>
        <authorList>
            <person name="Kono N."/>
            <person name="Nakamura H."/>
            <person name="Mori M."/>
            <person name="Yoshida Y."/>
            <person name="Ohtoshi R."/>
            <person name="Malay A.D."/>
            <person name="Moran D.A.P."/>
            <person name="Tomita M."/>
            <person name="Numata K."/>
            <person name="Arakawa K."/>
        </authorList>
    </citation>
    <scope>NUCLEOTIDE SEQUENCE</scope>
</reference>
<gene>
    <name evidence="1" type="ORF">TNCT_656641</name>
</gene>
<sequence length="112" mass="12584">MLLLGDPKGNFRAKRAPVPVFPSPFCYSCNKFSWIRILSRIRRSRTLCRAIPEPSSCSLSLDLAEETWIYAAGFPAVLCCSAGKLNWKGKKGENLSRLDDIRIFGLCVIKVF</sequence>
<evidence type="ECO:0000313" key="1">
    <source>
        <dbReference type="EMBL" id="GFQ63763.1"/>
    </source>
</evidence>
<evidence type="ECO:0000313" key="2">
    <source>
        <dbReference type="Proteomes" id="UP000887116"/>
    </source>
</evidence>
<accession>A0A8X6FNW9</accession>
<dbReference type="Proteomes" id="UP000887116">
    <property type="component" value="Unassembled WGS sequence"/>
</dbReference>
<name>A0A8X6FNW9_TRICU</name>
<organism evidence="1 2">
    <name type="scientific">Trichonephila clavata</name>
    <name type="common">Joro spider</name>
    <name type="synonym">Nephila clavata</name>
    <dbReference type="NCBI Taxonomy" id="2740835"/>
    <lineage>
        <taxon>Eukaryota</taxon>
        <taxon>Metazoa</taxon>
        <taxon>Ecdysozoa</taxon>
        <taxon>Arthropoda</taxon>
        <taxon>Chelicerata</taxon>
        <taxon>Arachnida</taxon>
        <taxon>Araneae</taxon>
        <taxon>Araneomorphae</taxon>
        <taxon>Entelegynae</taxon>
        <taxon>Araneoidea</taxon>
        <taxon>Nephilidae</taxon>
        <taxon>Trichonephila</taxon>
    </lineage>
</organism>
<proteinExistence type="predicted"/>
<dbReference type="EMBL" id="BMAO01029846">
    <property type="protein sequence ID" value="GFQ63763.1"/>
    <property type="molecule type" value="Genomic_DNA"/>
</dbReference>
<protein>
    <submittedName>
        <fullName evidence="1">Uncharacterized protein</fullName>
    </submittedName>
</protein>
<comment type="caution">
    <text evidence="1">The sequence shown here is derived from an EMBL/GenBank/DDBJ whole genome shotgun (WGS) entry which is preliminary data.</text>
</comment>
<dbReference type="AlphaFoldDB" id="A0A8X6FNW9"/>
<keyword evidence="2" id="KW-1185">Reference proteome</keyword>